<accession>A0AAD7D7H7</accession>
<dbReference type="EMBL" id="JARKIE010000113">
    <property type="protein sequence ID" value="KAJ7682851.1"/>
    <property type="molecule type" value="Genomic_DNA"/>
</dbReference>
<dbReference type="Pfam" id="PF11017">
    <property type="entry name" value="DUF2855"/>
    <property type="match status" value="1"/>
</dbReference>
<protein>
    <recommendedName>
        <fullName evidence="3">DUF2855 family protein</fullName>
    </recommendedName>
</protein>
<keyword evidence="2" id="KW-1185">Reference proteome</keyword>
<evidence type="ECO:0000313" key="2">
    <source>
        <dbReference type="Proteomes" id="UP001221757"/>
    </source>
</evidence>
<evidence type="ECO:0000313" key="1">
    <source>
        <dbReference type="EMBL" id="KAJ7682851.1"/>
    </source>
</evidence>
<dbReference type="InterPro" id="IPR021276">
    <property type="entry name" value="DUF2855"/>
</dbReference>
<evidence type="ECO:0008006" key="3">
    <source>
        <dbReference type="Google" id="ProtNLM"/>
    </source>
</evidence>
<reference evidence="1" key="1">
    <citation type="submission" date="2023-03" db="EMBL/GenBank/DDBJ databases">
        <title>Massive genome expansion in bonnet fungi (Mycena s.s.) driven by repeated elements and novel gene families across ecological guilds.</title>
        <authorList>
            <consortium name="Lawrence Berkeley National Laboratory"/>
            <person name="Harder C.B."/>
            <person name="Miyauchi S."/>
            <person name="Viragh M."/>
            <person name="Kuo A."/>
            <person name="Thoen E."/>
            <person name="Andreopoulos B."/>
            <person name="Lu D."/>
            <person name="Skrede I."/>
            <person name="Drula E."/>
            <person name="Henrissat B."/>
            <person name="Morin E."/>
            <person name="Kohler A."/>
            <person name="Barry K."/>
            <person name="LaButti K."/>
            <person name="Morin E."/>
            <person name="Salamov A."/>
            <person name="Lipzen A."/>
            <person name="Mereny Z."/>
            <person name="Hegedus B."/>
            <person name="Baldrian P."/>
            <person name="Stursova M."/>
            <person name="Weitz H."/>
            <person name="Taylor A."/>
            <person name="Grigoriev I.V."/>
            <person name="Nagy L.G."/>
            <person name="Martin F."/>
            <person name="Kauserud H."/>
        </authorList>
    </citation>
    <scope>NUCLEOTIDE SEQUENCE</scope>
    <source>
        <strain evidence="1">CBHHK067</strain>
    </source>
</reference>
<dbReference type="AlphaFoldDB" id="A0AAD7D7H7"/>
<dbReference type="Proteomes" id="UP001221757">
    <property type="component" value="Unassembled WGS sequence"/>
</dbReference>
<comment type="caution">
    <text evidence="1">The sequence shown here is derived from an EMBL/GenBank/DDBJ whole genome shotgun (WGS) entry which is preliminary data.</text>
</comment>
<name>A0AAD7D7H7_MYCRO</name>
<organism evidence="1 2">
    <name type="scientific">Mycena rosella</name>
    <name type="common">Pink bonnet</name>
    <name type="synonym">Agaricus rosellus</name>
    <dbReference type="NCBI Taxonomy" id="1033263"/>
    <lineage>
        <taxon>Eukaryota</taxon>
        <taxon>Fungi</taxon>
        <taxon>Dikarya</taxon>
        <taxon>Basidiomycota</taxon>
        <taxon>Agaricomycotina</taxon>
        <taxon>Agaricomycetes</taxon>
        <taxon>Agaricomycetidae</taxon>
        <taxon>Agaricales</taxon>
        <taxon>Marasmiineae</taxon>
        <taxon>Mycenaceae</taxon>
        <taxon>Mycena</taxon>
    </lineage>
</organism>
<proteinExistence type="predicted"/>
<gene>
    <name evidence="1" type="ORF">B0H17DRAFT_942560</name>
</gene>
<sequence>MTSTAITNLSLCFSRPSVQSDTHDKAVIASSSIPAHLPPNHILIQVDRFGFSANNITYQALGEQPHFRYYDFHAAPETDTVSSKTHGLIPVWGFGSIIASSVSKIIPGERIYGYLAPTRYLLVPVSPSDVNKHAFYVPRLHLPADRRPYNQIIRCAGDPEYTPSALGEDLTMLYRPLFWTAYWFEDWIFSVGYRGATAFLVSSASAKTAFCAAYLIGKRRAGGEANSNVKIIGLTSKKNMAFTKGLSLYDEVVEYGSFTSALGREKWVYIDVAGSDDLNKRVFAHFQTLASGELITSVALGMTTLAPASEKATSLDWNTNTFEASSEIPQLEQFFMVEWLNVRKHQLSLKEIFDRQHRAWADLMVDCVLWVRLERVSGADSVKRAYEKIASTGFSPDVGFIWSMWDDETAAAKL</sequence>